<feature type="domain" description="NUC153" evidence="7">
    <location>
        <begin position="497"/>
        <end position="525"/>
    </location>
</feature>
<feature type="compositionally biased region" description="Basic and acidic residues" evidence="6">
    <location>
        <begin position="589"/>
        <end position="603"/>
    </location>
</feature>
<dbReference type="InterPro" id="IPR012580">
    <property type="entry name" value="NUC153"/>
</dbReference>
<dbReference type="InterPro" id="IPR036322">
    <property type="entry name" value="WD40_repeat_dom_sf"/>
</dbReference>
<feature type="compositionally biased region" description="Basic residues" evidence="6">
    <location>
        <begin position="714"/>
        <end position="726"/>
    </location>
</feature>
<evidence type="ECO:0000313" key="12">
    <source>
        <dbReference type="Proteomes" id="UP000006727"/>
    </source>
</evidence>
<dbReference type="OrthoDB" id="273340at2759"/>
<dbReference type="InterPro" id="IPR040382">
    <property type="entry name" value="NOL10/Enp2"/>
</dbReference>
<dbReference type="PANTHER" id="PTHR14927">
    <property type="entry name" value="NUCLEOLAR PROTEIN 10"/>
    <property type="match status" value="1"/>
</dbReference>
<evidence type="ECO:0000256" key="6">
    <source>
        <dbReference type="SAM" id="MobiDB-lite"/>
    </source>
</evidence>
<feature type="domain" description="Nucleolar protein 10-like N-terminal" evidence="9">
    <location>
        <begin position="7"/>
        <end position="373"/>
    </location>
</feature>
<dbReference type="Pfam" id="PF23098">
    <property type="entry name" value="Beta-prop_NOL10_N"/>
    <property type="match status" value="1"/>
</dbReference>
<feature type="domain" description="Nucleolar protein 10-like second" evidence="8">
    <location>
        <begin position="374"/>
        <end position="422"/>
    </location>
</feature>
<dbReference type="FunCoup" id="A0A2K1IZH8">
    <property type="interactions" value="4120"/>
</dbReference>
<evidence type="ECO:0000256" key="1">
    <source>
        <dbReference type="ARBA" id="ARBA00004604"/>
    </source>
</evidence>
<dbReference type="EnsemblPlants" id="Pp3c18_60V3.1">
    <property type="protein sequence ID" value="Pp3c18_60V3.1"/>
    <property type="gene ID" value="Pp3c18_60"/>
</dbReference>
<dbReference type="InterPro" id="IPR015943">
    <property type="entry name" value="WD40/YVTN_repeat-like_dom_sf"/>
</dbReference>
<keyword evidence="12" id="KW-1185">Reference proteome</keyword>
<dbReference type="AlphaFoldDB" id="A0A2K1IZH8"/>
<dbReference type="InterPro" id="IPR056550">
    <property type="entry name" value="NOL10_2nd"/>
</dbReference>
<dbReference type="FunFam" id="2.130.10.10:FF:000814">
    <property type="entry name" value="Embryo sac development arrest 7"/>
    <property type="match status" value="1"/>
</dbReference>
<accession>A0A2K1IZH8</accession>
<dbReference type="STRING" id="3218.A0A2K1IZH8"/>
<gene>
    <name evidence="11" type="primary">LOC112295598</name>
    <name evidence="10" type="ORF">PHYPA_022577</name>
</gene>
<dbReference type="InterPro" id="IPR056551">
    <property type="entry name" value="Beta-prop_NOL10_N"/>
</dbReference>
<dbReference type="GO" id="GO:0000462">
    <property type="term" value="P:maturation of SSU-rRNA from tricistronic rRNA transcript (SSU-rRNA, 5.8S rRNA, LSU-rRNA)"/>
    <property type="evidence" value="ECO:0000318"/>
    <property type="project" value="GO_Central"/>
</dbReference>
<keyword evidence="4" id="KW-0677">Repeat</keyword>
<evidence type="ECO:0000256" key="2">
    <source>
        <dbReference type="ARBA" id="ARBA00005264"/>
    </source>
</evidence>
<evidence type="ECO:0000259" key="8">
    <source>
        <dbReference type="Pfam" id="PF23097"/>
    </source>
</evidence>
<dbReference type="EMBL" id="ABEU02000018">
    <property type="protein sequence ID" value="PNR34679.1"/>
    <property type="molecule type" value="Genomic_DNA"/>
</dbReference>
<evidence type="ECO:0000256" key="5">
    <source>
        <dbReference type="ARBA" id="ARBA00023242"/>
    </source>
</evidence>
<dbReference type="Pfam" id="PF08159">
    <property type="entry name" value="NUC153"/>
    <property type="match status" value="1"/>
</dbReference>
<dbReference type="KEGG" id="ppp:112295598"/>
<dbReference type="EnsemblPlants" id="Pp3c18_60V3.2">
    <property type="protein sequence ID" value="Pp3c18_60V3.2"/>
    <property type="gene ID" value="Pp3c18_60"/>
</dbReference>
<dbReference type="Pfam" id="PF23097">
    <property type="entry name" value="NOL10_2nd"/>
    <property type="match status" value="1"/>
</dbReference>
<feature type="region of interest" description="Disordered" evidence="6">
    <location>
        <begin position="540"/>
        <end position="603"/>
    </location>
</feature>
<dbReference type="Gene3D" id="2.130.10.10">
    <property type="entry name" value="YVTN repeat-like/Quinoprotein amine dehydrogenase"/>
    <property type="match status" value="2"/>
</dbReference>
<dbReference type="SUPFAM" id="SSF50978">
    <property type="entry name" value="WD40 repeat-like"/>
    <property type="match status" value="1"/>
</dbReference>
<dbReference type="Proteomes" id="UP000006727">
    <property type="component" value="Chromosome 18"/>
</dbReference>
<feature type="region of interest" description="Disordered" evidence="6">
    <location>
        <begin position="470"/>
        <end position="490"/>
    </location>
</feature>
<reference evidence="10 12" key="2">
    <citation type="journal article" date="2018" name="Plant J.">
        <title>The Physcomitrella patens chromosome-scale assembly reveals moss genome structure and evolution.</title>
        <authorList>
            <person name="Lang D."/>
            <person name="Ullrich K.K."/>
            <person name="Murat F."/>
            <person name="Fuchs J."/>
            <person name="Jenkins J."/>
            <person name="Haas F.B."/>
            <person name="Piednoel M."/>
            <person name="Gundlach H."/>
            <person name="Van Bel M."/>
            <person name="Meyberg R."/>
            <person name="Vives C."/>
            <person name="Morata J."/>
            <person name="Symeonidi A."/>
            <person name="Hiss M."/>
            <person name="Muchero W."/>
            <person name="Kamisugi Y."/>
            <person name="Saleh O."/>
            <person name="Blanc G."/>
            <person name="Decker E.L."/>
            <person name="van Gessel N."/>
            <person name="Grimwood J."/>
            <person name="Hayes R.D."/>
            <person name="Graham S.W."/>
            <person name="Gunter L.E."/>
            <person name="McDaniel S.F."/>
            <person name="Hoernstein S.N.W."/>
            <person name="Larsson A."/>
            <person name="Li F.W."/>
            <person name="Perroud P.F."/>
            <person name="Phillips J."/>
            <person name="Ranjan P."/>
            <person name="Rokshar D.S."/>
            <person name="Rothfels C.J."/>
            <person name="Schneider L."/>
            <person name="Shu S."/>
            <person name="Stevenson D.W."/>
            <person name="Thummler F."/>
            <person name="Tillich M."/>
            <person name="Villarreal Aguilar J.C."/>
            <person name="Widiez T."/>
            <person name="Wong G.K."/>
            <person name="Wymore A."/>
            <person name="Zhang Y."/>
            <person name="Zimmer A.D."/>
            <person name="Quatrano R.S."/>
            <person name="Mayer K.F.X."/>
            <person name="Goodstein D."/>
            <person name="Casacuberta J.M."/>
            <person name="Vandepoele K."/>
            <person name="Reski R."/>
            <person name="Cuming A.C."/>
            <person name="Tuskan G.A."/>
            <person name="Maumus F."/>
            <person name="Salse J."/>
            <person name="Schmutz J."/>
            <person name="Rensing S.A."/>
        </authorList>
    </citation>
    <scope>NUCLEOTIDE SEQUENCE [LARGE SCALE GENOMIC DNA]</scope>
    <source>
        <strain evidence="11 12">cv. Gransden 2004</strain>
    </source>
</reference>
<organism evidence="10">
    <name type="scientific">Physcomitrium patens</name>
    <name type="common">Spreading-leaved earth moss</name>
    <name type="synonym">Physcomitrella patens</name>
    <dbReference type="NCBI Taxonomy" id="3218"/>
    <lineage>
        <taxon>Eukaryota</taxon>
        <taxon>Viridiplantae</taxon>
        <taxon>Streptophyta</taxon>
        <taxon>Embryophyta</taxon>
        <taxon>Bryophyta</taxon>
        <taxon>Bryophytina</taxon>
        <taxon>Bryopsida</taxon>
        <taxon>Funariidae</taxon>
        <taxon>Funariales</taxon>
        <taxon>Funariaceae</taxon>
        <taxon>Physcomitrium</taxon>
    </lineage>
</organism>
<evidence type="ECO:0000313" key="10">
    <source>
        <dbReference type="EMBL" id="PNR34679.1"/>
    </source>
</evidence>
<comment type="subcellular location">
    <subcellularLocation>
        <location evidence="1">Nucleus</location>
        <location evidence="1">Nucleolus</location>
    </subcellularLocation>
</comment>
<evidence type="ECO:0000256" key="3">
    <source>
        <dbReference type="ARBA" id="ARBA00022574"/>
    </source>
</evidence>
<feature type="compositionally biased region" description="Low complexity" evidence="6">
    <location>
        <begin position="676"/>
        <end position="687"/>
    </location>
</feature>
<feature type="region of interest" description="Disordered" evidence="6">
    <location>
        <begin position="647"/>
        <end position="726"/>
    </location>
</feature>
<feature type="compositionally biased region" description="Basic and acidic residues" evidence="6">
    <location>
        <begin position="540"/>
        <end position="555"/>
    </location>
</feature>
<evidence type="ECO:0000256" key="4">
    <source>
        <dbReference type="ARBA" id="ARBA00022737"/>
    </source>
</evidence>
<dbReference type="PANTHER" id="PTHR14927:SF0">
    <property type="entry name" value="NUCLEOLAR PROTEIN 10"/>
    <property type="match status" value="1"/>
</dbReference>
<evidence type="ECO:0000259" key="7">
    <source>
        <dbReference type="Pfam" id="PF08159"/>
    </source>
</evidence>
<comment type="similarity">
    <text evidence="2">Belongs to the WD repeat NOL10/ENP2 family.</text>
</comment>
<keyword evidence="5" id="KW-0539">Nucleus</keyword>
<sequence length="726" mass="80668">MAGPAGMRVAAVNGVKVYTVSGHRQFASWLPPNKKRALRKDQDYLRRIDLVQDLEFNTAATRMKTTSDGQYIIASGIYPPQVRVFEVSELSLKFERHLTSEIVDFQVLGDDYSKLAFLCADRSVWLHAKFGSYFSTRIPRMGRDLCYDRWSCDLLLAASSPEVYRLNLEQGRFLAPLTTQSPGINVLGRSPVHGLIACGGEDGFVECFDLRQKASVGRVLAVGAGNEDQEVTALRFDESEGMQIAVGTSGGQVLLYDLRSSTPILIKDHMYGSPVMDIKWHESVSTAAKNLITSDSHIVRIWNPQTGDSVTNIEAPTGEINDVCVVKNSGLLFMALDSPRISSFFIPSLGPAPRWCSSLEGLTEELEEENETTIYEDYKFVTREDLERLNLTNLLGTNLLRAYMHGFFIDHRLYVKAKAMANPFAYEEHRQKAIREKLDAERAARISVKKKLPKVNRELAARLLAGAGAEEEITEAPSEGAKKDSQRKKQNISLLKDDRFAAIFKNEAFEVDEDAPEYLALHPNKQKSKKSLVTEHFDLVSDDDKERDSEIKDDSDASSSSSDEDETNRAKGKRQQGNEKTNASGMKRKATEPRLYEVKDETHAQAFKNKVSLKVERSRPLEERLATSGYKARGRGDSFFDEEVAVRGHGGSRQVSFIPRGGSGDSRGRGRGRGRGSSVSGRGNSESGSRDFKKRGVQSLGLKSDRPGGMRGGRGFRGRGRGRGRS</sequence>
<proteinExistence type="inferred from homology"/>
<evidence type="ECO:0000259" key="9">
    <source>
        <dbReference type="Pfam" id="PF23098"/>
    </source>
</evidence>
<evidence type="ECO:0000313" key="11">
    <source>
        <dbReference type="EnsemblPlants" id="Pp3c18_60V3.1"/>
    </source>
</evidence>
<dbReference type="Gramene" id="Pp3c18_60V3.2">
    <property type="protein sequence ID" value="Pp3c18_60V3.2"/>
    <property type="gene ID" value="Pp3c18_60"/>
</dbReference>
<protein>
    <submittedName>
        <fullName evidence="10 11">Uncharacterized protein</fullName>
    </submittedName>
</protein>
<dbReference type="GO" id="GO:0032040">
    <property type="term" value="C:small-subunit processome"/>
    <property type="evidence" value="ECO:0000318"/>
    <property type="project" value="GO_Central"/>
</dbReference>
<keyword evidence="3" id="KW-0853">WD repeat</keyword>
<reference evidence="11" key="3">
    <citation type="submission" date="2020-12" db="UniProtKB">
        <authorList>
            <consortium name="EnsemblPlants"/>
        </authorList>
    </citation>
    <scope>IDENTIFICATION</scope>
</reference>
<reference evidence="10 12" key="1">
    <citation type="journal article" date="2008" name="Science">
        <title>The Physcomitrella genome reveals evolutionary insights into the conquest of land by plants.</title>
        <authorList>
            <person name="Rensing S."/>
            <person name="Lang D."/>
            <person name="Zimmer A."/>
            <person name="Terry A."/>
            <person name="Salamov A."/>
            <person name="Shapiro H."/>
            <person name="Nishiyama T."/>
            <person name="Perroud P.-F."/>
            <person name="Lindquist E."/>
            <person name="Kamisugi Y."/>
            <person name="Tanahashi T."/>
            <person name="Sakakibara K."/>
            <person name="Fujita T."/>
            <person name="Oishi K."/>
            <person name="Shin-I T."/>
            <person name="Kuroki Y."/>
            <person name="Toyoda A."/>
            <person name="Suzuki Y."/>
            <person name="Hashimoto A."/>
            <person name="Yamaguchi K."/>
            <person name="Sugano A."/>
            <person name="Kohara Y."/>
            <person name="Fujiyama A."/>
            <person name="Anterola A."/>
            <person name="Aoki S."/>
            <person name="Ashton N."/>
            <person name="Barbazuk W.B."/>
            <person name="Barker E."/>
            <person name="Bennetzen J."/>
            <person name="Bezanilla M."/>
            <person name="Blankenship R."/>
            <person name="Cho S.H."/>
            <person name="Dutcher S."/>
            <person name="Estelle M."/>
            <person name="Fawcett J.A."/>
            <person name="Gundlach H."/>
            <person name="Hanada K."/>
            <person name="Heyl A."/>
            <person name="Hicks K.A."/>
            <person name="Hugh J."/>
            <person name="Lohr M."/>
            <person name="Mayer K."/>
            <person name="Melkozernov A."/>
            <person name="Murata T."/>
            <person name="Nelson D."/>
            <person name="Pils B."/>
            <person name="Prigge M."/>
            <person name="Reiss B."/>
            <person name="Renner T."/>
            <person name="Rombauts S."/>
            <person name="Rushton P."/>
            <person name="Sanderfoot A."/>
            <person name="Schween G."/>
            <person name="Shiu S.-H."/>
            <person name="Stueber K."/>
            <person name="Theodoulou F.L."/>
            <person name="Tu H."/>
            <person name="Van de Peer Y."/>
            <person name="Verrier P.J."/>
            <person name="Waters E."/>
            <person name="Wood A."/>
            <person name="Yang L."/>
            <person name="Cove D."/>
            <person name="Cuming A."/>
            <person name="Hasebe M."/>
            <person name="Lucas S."/>
            <person name="Mishler D.B."/>
            <person name="Reski R."/>
            <person name="Grigoriev I."/>
            <person name="Quatrano R.S."/>
            <person name="Boore J.L."/>
        </authorList>
    </citation>
    <scope>NUCLEOTIDE SEQUENCE [LARGE SCALE GENOMIC DNA]</scope>
    <source>
        <strain evidence="11 12">cv. Gransden 2004</strain>
    </source>
</reference>
<name>A0A2K1IZH8_PHYPA</name>
<dbReference type="PaxDb" id="3218-PP1S151_6V6.1"/>
<dbReference type="Gramene" id="Pp3c18_60V3.1">
    <property type="protein sequence ID" value="Pp3c18_60V3.1"/>
    <property type="gene ID" value="Pp3c18_60"/>
</dbReference>
<dbReference type="GO" id="GO:0005730">
    <property type="term" value="C:nucleolus"/>
    <property type="evidence" value="ECO:0000318"/>
    <property type="project" value="GO_Central"/>
</dbReference>